<dbReference type="InterPro" id="IPR009057">
    <property type="entry name" value="Homeodomain-like_sf"/>
</dbReference>
<dbReference type="GO" id="GO:0000156">
    <property type="term" value="F:phosphorelay response regulator activity"/>
    <property type="evidence" value="ECO:0007669"/>
    <property type="project" value="TreeGrafter"/>
</dbReference>
<keyword evidence="9" id="KW-1185">Reference proteome</keyword>
<dbReference type="SUPFAM" id="SSF46689">
    <property type="entry name" value="Homeodomain-like"/>
    <property type="match status" value="1"/>
</dbReference>
<keyword evidence="4" id="KW-0238">DNA-binding</keyword>
<dbReference type="GO" id="GO:0000976">
    <property type="term" value="F:transcription cis-regulatory region binding"/>
    <property type="evidence" value="ECO:0007669"/>
    <property type="project" value="TreeGrafter"/>
</dbReference>
<sequence length="205" mass="22210">MDDADAIEVLLVEDDPVLAELLRAQIAEAGHRGAHAGDRESALAALRGNEAIGIALVDLGLPPHPNEIREGVRLIEQALLERPALKILVLTGQDQQAAAFAAVRAGAFDFIAKPAPAARILAAIERARLFLANERALRAQGEARITIAARLKDGLKEAGESAEERLLRQVLNDTGYNVAEAARRLGLPRENLYYFLKKYGIQRNA</sequence>
<evidence type="ECO:0000256" key="1">
    <source>
        <dbReference type="ARBA" id="ARBA00022553"/>
    </source>
</evidence>
<dbReference type="InterPro" id="IPR039420">
    <property type="entry name" value="WalR-like"/>
</dbReference>
<keyword evidence="3" id="KW-0805">Transcription regulation</keyword>
<dbReference type="RefSeq" id="WP_146474225.1">
    <property type="nucleotide sequence ID" value="NZ_BNCF01000004.1"/>
</dbReference>
<comment type="caution">
    <text evidence="8">The sequence shown here is derived from an EMBL/GenBank/DDBJ whole genome shotgun (WGS) entry which is preliminary data.</text>
</comment>
<dbReference type="PANTHER" id="PTHR48111">
    <property type="entry name" value="REGULATOR OF RPOS"/>
    <property type="match status" value="1"/>
</dbReference>
<feature type="domain" description="Response regulatory" evidence="7">
    <location>
        <begin position="8"/>
        <end position="128"/>
    </location>
</feature>
<dbReference type="OrthoDB" id="9802426at2"/>
<dbReference type="Pfam" id="PF02954">
    <property type="entry name" value="HTH_8"/>
    <property type="match status" value="1"/>
</dbReference>
<evidence type="ECO:0000313" key="8">
    <source>
        <dbReference type="EMBL" id="GHE29901.1"/>
    </source>
</evidence>
<dbReference type="Gene3D" id="3.40.50.2300">
    <property type="match status" value="1"/>
</dbReference>
<dbReference type="InterPro" id="IPR011006">
    <property type="entry name" value="CheY-like_superfamily"/>
</dbReference>
<organism evidence="8 9">
    <name type="scientific">Vulcaniibacterium thermophilum</name>
    <dbReference type="NCBI Taxonomy" id="1169913"/>
    <lineage>
        <taxon>Bacteria</taxon>
        <taxon>Pseudomonadati</taxon>
        <taxon>Pseudomonadota</taxon>
        <taxon>Gammaproteobacteria</taxon>
        <taxon>Lysobacterales</taxon>
        <taxon>Lysobacteraceae</taxon>
        <taxon>Vulcaniibacterium</taxon>
    </lineage>
</organism>
<dbReference type="PRINTS" id="PR01590">
    <property type="entry name" value="HTHFIS"/>
</dbReference>
<dbReference type="Pfam" id="PF00072">
    <property type="entry name" value="Response_reg"/>
    <property type="match status" value="1"/>
</dbReference>
<accession>A0A918YZ41</accession>
<dbReference type="SMART" id="SM00448">
    <property type="entry name" value="REC"/>
    <property type="match status" value="1"/>
</dbReference>
<dbReference type="AlphaFoldDB" id="A0A918YZ41"/>
<gene>
    <name evidence="8" type="ORF">GCM10007167_09700</name>
</gene>
<evidence type="ECO:0000256" key="4">
    <source>
        <dbReference type="ARBA" id="ARBA00023125"/>
    </source>
</evidence>
<reference evidence="8" key="1">
    <citation type="journal article" date="2014" name="Int. J. Syst. Evol. Microbiol.">
        <title>Complete genome sequence of Corynebacterium casei LMG S-19264T (=DSM 44701T), isolated from a smear-ripened cheese.</title>
        <authorList>
            <consortium name="US DOE Joint Genome Institute (JGI-PGF)"/>
            <person name="Walter F."/>
            <person name="Albersmeier A."/>
            <person name="Kalinowski J."/>
            <person name="Ruckert C."/>
        </authorList>
    </citation>
    <scope>NUCLEOTIDE SEQUENCE</scope>
    <source>
        <strain evidence="8">KCTC 32020</strain>
    </source>
</reference>
<evidence type="ECO:0000256" key="6">
    <source>
        <dbReference type="PROSITE-ProRule" id="PRU00169"/>
    </source>
</evidence>
<evidence type="ECO:0000256" key="2">
    <source>
        <dbReference type="ARBA" id="ARBA00023012"/>
    </source>
</evidence>
<keyword evidence="2" id="KW-0902">Two-component regulatory system</keyword>
<dbReference type="EMBL" id="BNCF01000004">
    <property type="protein sequence ID" value="GHE29901.1"/>
    <property type="molecule type" value="Genomic_DNA"/>
</dbReference>
<keyword evidence="1 6" id="KW-0597">Phosphoprotein</keyword>
<proteinExistence type="predicted"/>
<name>A0A918YZ41_9GAMM</name>
<dbReference type="Gene3D" id="1.10.10.60">
    <property type="entry name" value="Homeodomain-like"/>
    <property type="match status" value="1"/>
</dbReference>
<feature type="modified residue" description="4-aspartylphosphate" evidence="6">
    <location>
        <position position="58"/>
    </location>
</feature>
<dbReference type="Proteomes" id="UP000636453">
    <property type="component" value="Unassembled WGS sequence"/>
</dbReference>
<dbReference type="InterPro" id="IPR001789">
    <property type="entry name" value="Sig_transdc_resp-reg_receiver"/>
</dbReference>
<evidence type="ECO:0000256" key="3">
    <source>
        <dbReference type="ARBA" id="ARBA00023015"/>
    </source>
</evidence>
<evidence type="ECO:0000313" key="9">
    <source>
        <dbReference type="Proteomes" id="UP000636453"/>
    </source>
</evidence>
<dbReference type="GO" id="GO:0006355">
    <property type="term" value="P:regulation of DNA-templated transcription"/>
    <property type="evidence" value="ECO:0007669"/>
    <property type="project" value="TreeGrafter"/>
</dbReference>
<dbReference type="PANTHER" id="PTHR48111:SF1">
    <property type="entry name" value="TWO-COMPONENT RESPONSE REGULATOR ORR33"/>
    <property type="match status" value="1"/>
</dbReference>
<reference evidence="8" key="2">
    <citation type="submission" date="2020-09" db="EMBL/GenBank/DDBJ databases">
        <authorList>
            <person name="Sun Q."/>
            <person name="Kim S."/>
        </authorList>
    </citation>
    <scope>NUCLEOTIDE SEQUENCE</scope>
    <source>
        <strain evidence="8">KCTC 32020</strain>
    </source>
</reference>
<dbReference type="GO" id="GO:0005829">
    <property type="term" value="C:cytosol"/>
    <property type="evidence" value="ECO:0007669"/>
    <property type="project" value="TreeGrafter"/>
</dbReference>
<dbReference type="InterPro" id="IPR002197">
    <property type="entry name" value="HTH_Fis"/>
</dbReference>
<protein>
    <recommendedName>
        <fullName evidence="7">Response regulatory domain-containing protein</fullName>
    </recommendedName>
</protein>
<keyword evidence="5" id="KW-0804">Transcription</keyword>
<dbReference type="PROSITE" id="PS50110">
    <property type="entry name" value="RESPONSE_REGULATORY"/>
    <property type="match status" value="1"/>
</dbReference>
<evidence type="ECO:0000259" key="7">
    <source>
        <dbReference type="PROSITE" id="PS50110"/>
    </source>
</evidence>
<dbReference type="GO" id="GO:0032993">
    <property type="term" value="C:protein-DNA complex"/>
    <property type="evidence" value="ECO:0007669"/>
    <property type="project" value="TreeGrafter"/>
</dbReference>
<dbReference type="SUPFAM" id="SSF52172">
    <property type="entry name" value="CheY-like"/>
    <property type="match status" value="1"/>
</dbReference>
<evidence type="ECO:0000256" key="5">
    <source>
        <dbReference type="ARBA" id="ARBA00023163"/>
    </source>
</evidence>